<sequence>MVIEEVELEGLEYFAKFKERLEIVMAYISDRRDITDEDYMVLQELHRIQREGRLPFYGTICTDTVETTTKIDFSDNVSHT</sequence>
<name>A0A6M3KB35_9ZZZZ</name>
<dbReference type="AlphaFoldDB" id="A0A6M3KB35"/>
<evidence type="ECO:0000313" key="1">
    <source>
        <dbReference type="EMBL" id="QJA79006.1"/>
    </source>
</evidence>
<reference evidence="1" key="1">
    <citation type="submission" date="2020-03" db="EMBL/GenBank/DDBJ databases">
        <title>The deep terrestrial virosphere.</title>
        <authorList>
            <person name="Holmfeldt K."/>
            <person name="Nilsson E."/>
            <person name="Simone D."/>
            <person name="Lopez-Fernandez M."/>
            <person name="Wu X."/>
            <person name="de Brujin I."/>
            <person name="Lundin D."/>
            <person name="Andersson A."/>
            <person name="Bertilsson S."/>
            <person name="Dopson M."/>
        </authorList>
    </citation>
    <scope>NUCLEOTIDE SEQUENCE</scope>
    <source>
        <strain evidence="1">MM415A00955</strain>
    </source>
</reference>
<organism evidence="1">
    <name type="scientific">viral metagenome</name>
    <dbReference type="NCBI Taxonomy" id="1070528"/>
    <lineage>
        <taxon>unclassified sequences</taxon>
        <taxon>metagenomes</taxon>
        <taxon>organismal metagenomes</taxon>
    </lineage>
</organism>
<proteinExistence type="predicted"/>
<protein>
    <submittedName>
        <fullName evidence="1">Uncharacterized protein</fullName>
    </submittedName>
</protein>
<gene>
    <name evidence="1" type="ORF">MM415A00955_0005</name>
</gene>
<accession>A0A6M3KB35</accession>
<dbReference type="EMBL" id="MT142363">
    <property type="protein sequence ID" value="QJA79006.1"/>
    <property type="molecule type" value="Genomic_DNA"/>
</dbReference>